<dbReference type="GO" id="GO:0003677">
    <property type="term" value="F:DNA binding"/>
    <property type="evidence" value="ECO:0007669"/>
    <property type="project" value="UniProtKB-KW"/>
</dbReference>
<dbReference type="InterPro" id="IPR047930">
    <property type="entry name" value="Transpos_IS6"/>
</dbReference>
<keyword evidence="2" id="KW-0238">DNA-binding</keyword>
<evidence type="ECO:0000256" key="3">
    <source>
        <dbReference type="ARBA" id="ARBA00023172"/>
    </source>
</evidence>
<sequence>MTFAKYLYRAVDTDGQTVDFLLTARRDVMAARRFFRKAIRQHGRPAVVTIDKSGANTAALTLLNAEGEPQQGIEIRQNKYLNNRIEQDHRNIKRRIRPMLGFKSFRRAQTILAGIELVSMLRKGQYSQPEDKALSPAEMFYRLAA</sequence>
<keyword evidence="3" id="KW-0233">DNA recombination</keyword>
<dbReference type="GO" id="GO:0032196">
    <property type="term" value="P:transposition"/>
    <property type="evidence" value="ECO:0007669"/>
    <property type="project" value="UniProtKB-KW"/>
</dbReference>
<gene>
    <name evidence="5" type="ORF">XBO1_350003</name>
</gene>
<dbReference type="AlphaFoldDB" id="A0A077P8W4"/>
<dbReference type="InterPro" id="IPR032874">
    <property type="entry name" value="DDE_dom"/>
</dbReference>
<organism evidence="5">
    <name type="scientific">Xenorhabdus bovienii str. oregonense</name>
    <dbReference type="NCBI Taxonomy" id="1398202"/>
    <lineage>
        <taxon>Bacteria</taxon>
        <taxon>Pseudomonadati</taxon>
        <taxon>Pseudomonadota</taxon>
        <taxon>Gammaproteobacteria</taxon>
        <taxon>Enterobacterales</taxon>
        <taxon>Morganellaceae</taxon>
        <taxon>Xenorhabdus</taxon>
    </lineage>
</organism>
<proteinExistence type="predicted"/>
<accession>A0A077P8W4</accession>
<protein>
    <submittedName>
        <fullName evidence="5">Transposase</fullName>
    </submittedName>
</protein>
<dbReference type="HOGENOM" id="CLU_067322_2_5_6"/>
<name>A0A077P8W4_XENBV</name>
<evidence type="ECO:0000256" key="1">
    <source>
        <dbReference type="ARBA" id="ARBA00022578"/>
    </source>
</evidence>
<dbReference type="GO" id="GO:0015074">
    <property type="term" value="P:DNA integration"/>
    <property type="evidence" value="ECO:0007669"/>
    <property type="project" value="InterPro"/>
</dbReference>
<comment type="caution">
    <text evidence="5">The sequence shown here is derived from an EMBL/GenBank/DDBJ whole genome shotgun (WGS) entry which is preliminary data.</text>
</comment>
<dbReference type="InterPro" id="IPR052183">
    <property type="entry name" value="IS_Transposase"/>
</dbReference>
<dbReference type="PANTHER" id="PTHR35528:SF3">
    <property type="entry name" value="BLL1675 PROTEIN"/>
    <property type="match status" value="1"/>
</dbReference>
<feature type="domain" description="Integrase catalytic" evidence="4">
    <location>
        <begin position="1"/>
        <end position="144"/>
    </location>
</feature>
<dbReference type="GO" id="GO:0006310">
    <property type="term" value="P:DNA recombination"/>
    <property type="evidence" value="ECO:0007669"/>
    <property type="project" value="UniProtKB-KW"/>
</dbReference>
<evidence type="ECO:0000313" key="5">
    <source>
        <dbReference type="EMBL" id="CDH07570.1"/>
    </source>
</evidence>
<evidence type="ECO:0000256" key="2">
    <source>
        <dbReference type="ARBA" id="ARBA00023125"/>
    </source>
</evidence>
<keyword evidence="1" id="KW-0815">Transposition</keyword>
<dbReference type="InterPro" id="IPR012337">
    <property type="entry name" value="RNaseH-like_sf"/>
</dbReference>
<dbReference type="PROSITE" id="PS50994">
    <property type="entry name" value="INTEGRASE"/>
    <property type="match status" value="1"/>
</dbReference>
<dbReference type="PANTHER" id="PTHR35528">
    <property type="entry name" value="BLL1675 PROTEIN"/>
    <property type="match status" value="1"/>
</dbReference>
<dbReference type="Proteomes" id="UP000028483">
    <property type="component" value="Unassembled WGS sequence"/>
</dbReference>
<evidence type="ECO:0000259" key="4">
    <source>
        <dbReference type="PROSITE" id="PS50994"/>
    </source>
</evidence>
<dbReference type="EMBL" id="CBSX010000199">
    <property type="protein sequence ID" value="CDH07570.1"/>
    <property type="molecule type" value="Genomic_DNA"/>
</dbReference>
<dbReference type="NCBIfam" id="NF033587">
    <property type="entry name" value="transpos_IS6"/>
    <property type="match status" value="1"/>
</dbReference>
<dbReference type="Pfam" id="PF13610">
    <property type="entry name" value="DDE_Tnp_IS240"/>
    <property type="match status" value="1"/>
</dbReference>
<dbReference type="SUPFAM" id="SSF53098">
    <property type="entry name" value="Ribonuclease H-like"/>
    <property type="match status" value="1"/>
</dbReference>
<reference evidence="5" key="1">
    <citation type="submission" date="2013-07" db="EMBL/GenBank/DDBJ databases">
        <title>Sub-species coevolution in mutualistic symbiosis.</title>
        <authorList>
            <person name="Murfin K."/>
            <person name="Klassen J."/>
            <person name="Lee M."/>
            <person name="Forst S."/>
            <person name="Stock P."/>
            <person name="Goodrich-Blair H."/>
        </authorList>
    </citation>
    <scope>NUCLEOTIDE SEQUENCE [LARGE SCALE GENOMIC DNA]</scope>
    <source>
        <strain evidence="5">Oregonense</strain>
    </source>
</reference>
<dbReference type="InterPro" id="IPR001584">
    <property type="entry name" value="Integrase_cat-core"/>
</dbReference>